<dbReference type="EMBL" id="CAJOBI010148830">
    <property type="protein sequence ID" value="CAF4802074.1"/>
    <property type="molecule type" value="Genomic_DNA"/>
</dbReference>
<dbReference type="Proteomes" id="UP000676336">
    <property type="component" value="Unassembled WGS sequence"/>
</dbReference>
<reference evidence="1" key="1">
    <citation type="submission" date="2021-02" db="EMBL/GenBank/DDBJ databases">
        <authorList>
            <person name="Nowell W R."/>
        </authorList>
    </citation>
    <scope>NUCLEOTIDE SEQUENCE</scope>
</reference>
<comment type="caution">
    <text evidence="1">The sequence shown here is derived from an EMBL/GenBank/DDBJ whole genome shotgun (WGS) entry which is preliminary data.</text>
</comment>
<dbReference type="AlphaFoldDB" id="A0A8S2YP49"/>
<proteinExistence type="predicted"/>
<dbReference type="EMBL" id="CAJOBI010096938">
    <property type="protein sequence ID" value="CAF4569793.1"/>
    <property type="molecule type" value="Genomic_DNA"/>
</dbReference>
<gene>
    <name evidence="1" type="ORF">SMN809_LOCUS37808</name>
    <name evidence="2" type="ORF">SMN809_LOCUS47226</name>
</gene>
<evidence type="ECO:0000313" key="3">
    <source>
        <dbReference type="Proteomes" id="UP000676336"/>
    </source>
</evidence>
<protein>
    <submittedName>
        <fullName evidence="1">Uncharacterized protein</fullName>
    </submittedName>
</protein>
<organism evidence="1 3">
    <name type="scientific">Rotaria magnacalcarata</name>
    <dbReference type="NCBI Taxonomy" id="392030"/>
    <lineage>
        <taxon>Eukaryota</taxon>
        <taxon>Metazoa</taxon>
        <taxon>Spiralia</taxon>
        <taxon>Gnathifera</taxon>
        <taxon>Rotifera</taxon>
        <taxon>Eurotatoria</taxon>
        <taxon>Bdelloidea</taxon>
        <taxon>Philodinida</taxon>
        <taxon>Philodinidae</taxon>
        <taxon>Rotaria</taxon>
    </lineage>
</organism>
<name>A0A8S2YP49_9BILA</name>
<feature type="non-terminal residue" evidence="1">
    <location>
        <position position="1"/>
    </location>
</feature>
<evidence type="ECO:0000313" key="1">
    <source>
        <dbReference type="EMBL" id="CAF4569793.1"/>
    </source>
</evidence>
<accession>A0A8S2YP49</accession>
<sequence>NTRPWPYYPASYRYSNGHLDDDYLFERSLQLTQD</sequence>
<evidence type="ECO:0000313" key="2">
    <source>
        <dbReference type="EMBL" id="CAF4802074.1"/>
    </source>
</evidence>